<evidence type="ECO:0000313" key="4">
    <source>
        <dbReference type="Proteomes" id="UP000515292"/>
    </source>
</evidence>
<dbReference type="PROSITE" id="PS51257">
    <property type="entry name" value="PROKAR_LIPOPROTEIN"/>
    <property type="match status" value="1"/>
</dbReference>
<evidence type="ECO:0000256" key="1">
    <source>
        <dbReference type="SAM" id="MobiDB-lite"/>
    </source>
</evidence>
<organism evidence="3 4">
    <name type="scientific">Sandaracinobacteroides saxicola</name>
    <dbReference type="NCBI Taxonomy" id="2759707"/>
    <lineage>
        <taxon>Bacteria</taxon>
        <taxon>Pseudomonadati</taxon>
        <taxon>Pseudomonadota</taxon>
        <taxon>Alphaproteobacteria</taxon>
        <taxon>Sphingomonadales</taxon>
        <taxon>Sphingosinicellaceae</taxon>
        <taxon>Sandaracinobacteroides</taxon>
    </lineage>
</organism>
<dbReference type="KEGG" id="sand:H3309_10880"/>
<proteinExistence type="predicted"/>
<keyword evidence="4" id="KW-1185">Reference proteome</keyword>
<evidence type="ECO:0000313" key="3">
    <source>
        <dbReference type="EMBL" id="QMW21891.1"/>
    </source>
</evidence>
<dbReference type="RefSeq" id="WP_182294737.1">
    <property type="nucleotide sequence ID" value="NZ_CP059851.1"/>
</dbReference>
<evidence type="ECO:0008006" key="5">
    <source>
        <dbReference type="Google" id="ProtNLM"/>
    </source>
</evidence>
<dbReference type="Proteomes" id="UP000515292">
    <property type="component" value="Chromosome"/>
</dbReference>
<name>A0A7G5IEU9_9SPHN</name>
<feature type="region of interest" description="Disordered" evidence="1">
    <location>
        <begin position="204"/>
        <end position="224"/>
    </location>
</feature>
<dbReference type="AlphaFoldDB" id="A0A7G5IEU9"/>
<keyword evidence="2" id="KW-0732">Signal</keyword>
<protein>
    <recommendedName>
        <fullName evidence="5">FecR protein domain-containing protein</fullName>
    </recommendedName>
</protein>
<feature type="chain" id="PRO_5028857345" description="FecR protein domain-containing protein" evidence="2">
    <location>
        <begin position="25"/>
        <end position="224"/>
    </location>
</feature>
<dbReference type="EMBL" id="CP059851">
    <property type="protein sequence ID" value="QMW21891.1"/>
    <property type="molecule type" value="Genomic_DNA"/>
</dbReference>
<accession>A0A7G5IEU9</accession>
<evidence type="ECO:0000256" key="2">
    <source>
        <dbReference type="SAM" id="SignalP"/>
    </source>
</evidence>
<reference evidence="3 4" key="1">
    <citation type="submission" date="2020-07" db="EMBL/GenBank/DDBJ databases">
        <title>Complete genome sequence for Sandaracinobacter sp. M6.</title>
        <authorList>
            <person name="Tang Y."/>
            <person name="Liu Q."/>
            <person name="Guo Z."/>
            <person name="Lei P."/>
            <person name="Huang B."/>
        </authorList>
    </citation>
    <scope>NUCLEOTIDE SEQUENCE [LARGE SCALE GENOMIC DNA]</scope>
    <source>
        <strain evidence="3 4">M6</strain>
    </source>
</reference>
<sequence length="224" mass="22670">MFISRAAAILTAGLTLACTSPAMAQYTASVVRQELPAGQMMLREGTVIRLKTLDPLNSKFSKVGDRFNLTVEEAVKVNGITIIPAGARAVGEVTNVIKKGSFGRSGKMNTQLLYVMLGDQKVRIDGKSYDQGSSGTAATVGVAIVAGVFSAFVTGKSADFPIGTAMNGYTAEDTVVAVESAPIAPVTISATPTAAVPTAIPAAAPASPAAAPPAGVSTPATKGN</sequence>
<gene>
    <name evidence="3" type="ORF">H3309_10880</name>
</gene>
<feature type="signal peptide" evidence="2">
    <location>
        <begin position="1"/>
        <end position="24"/>
    </location>
</feature>